<reference evidence="3 4" key="1">
    <citation type="journal article" date="2018" name="Front. Plant Sci.">
        <title>Red Clover (Trifolium pratense) and Zigzag Clover (T. medium) - A Picture of Genomic Similarities and Differences.</title>
        <authorList>
            <person name="Dluhosova J."/>
            <person name="Istvanek J."/>
            <person name="Nedelnik J."/>
            <person name="Repkova J."/>
        </authorList>
    </citation>
    <scope>NUCLEOTIDE SEQUENCE [LARGE SCALE GENOMIC DNA]</scope>
    <source>
        <strain evidence="4">cv. 10/8</strain>
        <tissue evidence="3">Leaf</tissue>
    </source>
</reference>
<evidence type="ECO:0000256" key="1">
    <source>
        <dbReference type="SAM" id="MobiDB-lite"/>
    </source>
</evidence>
<dbReference type="Gene3D" id="3.30.420.10">
    <property type="entry name" value="Ribonuclease H-like superfamily/Ribonuclease H"/>
    <property type="match status" value="1"/>
</dbReference>
<accession>A0A392NRP0</accession>
<feature type="compositionally biased region" description="Polar residues" evidence="1">
    <location>
        <begin position="172"/>
        <end position="191"/>
    </location>
</feature>
<dbReference type="InterPro" id="IPR012337">
    <property type="entry name" value="RNaseH-like_sf"/>
</dbReference>
<dbReference type="InterPro" id="IPR001584">
    <property type="entry name" value="Integrase_cat-core"/>
</dbReference>
<keyword evidence="4" id="KW-1185">Reference proteome</keyword>
<comment type="caution">
    <text evidence="3">The sequence shown here is derived from an EMBL/GenBank/DDBJ whole genome shotgun (WGS) entry which is preliminary data.</text>
</comment>
<dbReference type="InterPro" id="IPR057670">
    <property type="entry name" value="SH3_retrovirus"/>
</dbReference>
<feature type="non-terminal residue" evidence="3">
    <location>
        <position position="1"/>
    </location>
</feature>
<dbReference type="GO" id="GO:0015074">
    <property type="term" value="P:DNA integration"/>
    <property type="evidence" value="ECO:0007669"/>
    <property type="project" value="InterPro"/>
</dbReference>
<dbReference type="Proteomes" id="UP000265520">
    <property type="component" value="Unassembled WGS sequence"/>
</dbReference>
<feature type="domain" description="Integrase catalytic" evidence="2">
    <location>
        <begin position="1"/>
        <end position="102"/>
    </location>
</feature>
<dbReference type="PROSITE" id="PS50994">
    <property type="entry name" value="INTEGRASE"/>
    <property type="match status" value="1"/>
</dbReference>
<dbReference type="GO" id="GO:0003676">
    <property type="term" value="F:nucleic acid binding"/>
    <property type="evidence" value="ECO:0007669"/>
    <property type="project" value="InterPro"/>
</dbReference>
<dbReference type="PANTHER" id="PTHR42648:SF18">
    <property type="entry name" value="RETROTRANSPOSON, UNCLASSIFIED-LIKE PROTEIN"/>
    <property type="match status" value="1"/>
</dbReference>
<gene>
    <name evidence="3" type="ORF">A2U01_0022763</name>
</gene>
<dbReference type="EMBL" id="LXQA010046941">
    <property type="protein sequence ID" value="MCI01736.1"/>
    <property type="molecule type" value="Genomic_DNA"/>
</dbReference>
<dbReference type="Pfam" id="PF25597">
    <property type="entry name" value="SH3_retrovirus"/>
    <property type="match status" value="1"/>
</dbReference>
<dbReference type="AlphaFoldDB" id="A0A392NRP0"/>
<dbReference type="SUPFAM" id="SSF53098">
    <property type="entry name" value="Ribonuclease H-like"/>
    <property type="match status" value="1"/>
</dbReference>
<dbReference type="InterPro" id="IPR039537">
    <property type="entry name" value="Retrotran_Ty1/copia-like"/>
</dbReference>
<dbReference type="InterPro" id="IPR036397">
    <property type="entry name" value="RNaseH_sf"/>
</dbReference>
<protein>
    <submittedName>
        <fullName evidence="3">Retrovirus-related pol polyprotein from transposon tnt 1-94</fullName>
    </submittedName>
</protein>
<dbReference type="PANTHER" id="PTHR42648">
    <property type="entry name" value="TRANSPOSASE, PUTATIVE-RELATED"/>
    <property type="match status" value="1"/>
</dbReference>
<evidence type="ECO:0000259" key="2">
    <source>
        <dbReference type="PROSITE" id="PS50994"/>
    </source>
</evidence>
<sequence length="257" mass="29152">GKHIQTLRTDRGGEFNSHDFASFCETHGIRRQLTAAYTPQQNGVAERKNQTIMNMVRSMLVKRGIPKTFWAKVVNWSIHILNRSPTLAVKNITPQEAWSKVRPSVDHFRIFGCISYAHVPNEKRTKLDDKSVKCVFIGQRATTKDVEEVGEESQESEPQLHSPTRSLGEISPNPSTSVSTPHEDQSSISEAQRQRRRPFWMNDYESGGELSDEDTIAHFALFTGSDPILFAEAVKEEKWKKAMDAEIEAIERIRLGS</sequence>
<organism evidence="3 4">
    <name type="scientific">Trifolium medium</name>
    <dbReference type="NCBI Taxonomy" id="97028"/>
    <lineage>
        <taxon>Eukaryota</taxon>
        <taxon>Viridiplantae</taxon>
        <taxon>Streptophyta</taxon>
        <taxon>Embryophyta</taxon>
        <taxon>Tracheophyta</taxon>
        <taxon>Spermatophyta</taxon>
        <taxon>Magnoliopsida</taxon>
        <taxon>eudicotyledons</taxon>
        <taxon>Gunneridae</taxon>
        <taxon>Pentapetalae</taxon>
        <taxon>rosids</taxon>
        <taxon>fabids</taxon>
        <taxon>Fabales</taxon>
        <taxon>Fabaceae</taxon>
        <taxon>Papilionoideae</taxon>
        <taxon>50 kb inversion clade</taxon>
        <taxon>NPAAA clade</taxon>
        <taxon>Hologalegina</taxon>
        <taxon>IRL clade</taxon>
        <taxon>Trifolieae</taxon>
        <taxon>Trifolium</taxon>
    </lineage>
</organism>
<name>A0A392NRP0_9FABA</name>
<proteinExistence type="predicted"/>
<feature type="region of interest" description="Disordered" evidence="1">
    <location>
        <begin position="145"/>
        <end position="198"/>
    </location>
</feature>
<evidence type="ECO:0000313" key="4">
    <source>
        <dbReference type="Proteomes" id="UP000265520"/>
    </source>
</evidence>
<evidence type="ECO:0000313" key="3">
    <source>
        <dbReference type="EMBL" id="MCI01736.1"/>
    </source>
</evidence>